<reference evidence="4" key="2">
    <citation type="journal article" date="2017" name="Genome Announc.">
        <title>Genome sequences of Cyberlindnera fabianii 65, Pichia kudriavzevii 129, and Saccharomyces cerevisiae 131 isolated from fermented masau fruits in Zimbabwe.</title>
        <authorList>
            <person name="van Rijswijck I.M.H."/>
            <person name="Derks M.F.L."/>
            <person name="Abee T."/>
            <person name="de Ridder D."/>
            <person name="Smid E.J."/>
        </authorList>
    </citation>
    <scope>NUCLEOTIDE SEQUENCE [LARGE SCALE GENOMIC DNA]</scope>
    <source>
        <strain evidence="4">65</strain>
    </source>
</reference>
<feature type="region of interest" description="Disordered" evidence="1">
    <location>
        <begin position="183"/>
        <end position="206"/>
    </location>
</feature>
<reference evidence="2" key="1">
    <citation type="journal article" date="2014" name="Genome Announc.">
        <title>Genome sequence of the yeast Cyberlindnera fabianii (Hansenula fabianii).</title>
        <authorList>
            <person name="Freel K.C."/>
            <person name="Sarilar V."/>
            <person name="Neuveglise C."/>
            <person name="Devillers H."/>
            <person name="Friedrich A."/>
            <person name="Schacherer J."/>
        </authorList>
    </citation>
    <scope>NUCLEOTIDE SEQUENCE</scope>
    <source>
        <strain evidence="2">YJS4271</strain>
    </source>
</reference>
<evidence type="ECO:0000256" key="1">
    <source>
        <dbReference type="SAM" id="MobiDB-lite"/>
    </source>
</evidence>
<evidence type="ECO:0000313" key="4">
    <source>
        <dbReference type="Proteomes" id="UP000189513"/>
    </source>
</evidence>
<sequence length="206" mass="23206">MGSSASKQRKLPGAARTAFTKPVTSNKIGLQKHNPPHQPPQSPHQYDQDPTHVNSSHKKNSHADKIGQLRVDEIPLKLDQNHPALKTLRNRSAMEKMLKEANEHQEDVKSSVHPSTFVAIVEDLNHYPPEEVRRRYNLGEGFVPLLESAGLKTAKQKVETKPENNREMKTKEAHEFDLNRMNGVAGRAGNTEFENALDELMRGQTK</sequence>
<name>A0A061BDI9_CYBFA</name>
<gene>
    <name evidence="3" type="ORF">BON22_0920</name>
    <name evidence="2" type="ORF">CYFA0S_20e02124g</name>
</gene>
<dbReference type="Proteomes" id="UP000189513">
    <property type="component" value="Unassembled WGS sequence"/>
</dbReference>
<dbReference type="STRING" id="36022.A0A061BDI9"/>
<keyword evidence="4" id="KW-1185">Reference proteome</keyword>
<organism evidence="2">
    <name type="scientific">Cyberlindnera fabianii</name>
    <name type="common">Yeast</name>
    <name type="synonym">Hansenula fabianii</name>
    <dbReference type="NCBI Taxonomy" id="36022"/>
    <lineage>
        <taxon>Eukaryota</taxon>
        <taxon>Fungi</taxon>
        <taxon>Dikarya</taxon>
        <taxon>Ascomycota</taxon>
        <taxon>Saccharomycotina</taxon>
        <taxon>Saccharomycetes</taxon>
        <taxon>Phaffomycetales</taxon>
        <taxon>Phaffomycetaceae</taxon>
        <taxon>Cyberlindnera</taxon>
    </lineage>
</organism>
<evidence type="ECO:0000313" key="2">
    <source>
        <dbReference type="EMBL" id="CDR45946.1"/>
    </source>
</evidence>
<accession>A0A061BDI9</accession>
<dbReference type="EMBL" id="LK052905">
    <property type="protein sequence ID" value="CDR45946.1"/>
    <property type="molecule type" value="Genomic_DNA"/>
</dbReference>
<dbReference type="AlphaFoldDB" id="A0A061BDI9"/>
<protein>
    <submittedName>
        <fullName evidence="2">CYFA0S20e02124g1_1</fullName>
    </submittedName>
</protein>
<proteinExistence type="predicted"/>
<dbReference type="VEuPathDB" id="FungiDB:BON22_0920"/>
<dbReference type="OrthoDB" id="10551642at2759"/>
<feature type="region of interest" description="Disordered" evidence="1">
    <location>
        <begin position="1"/>
        <end position="65"/>
    </location>
</feature>
<dbReference type="OMA" id="RNRSAME"/>
<reference evidence="3" key="3">
    <citation type="submission" date="2017-01" db="EMBL/GenBank/DDBJ databases">
        <authorList>
            <person name="Mah S.A."/>
            <person name="Swanson W.J."/>
            <person name="Moy G.W."/>
            <person name="Vacquier V.D."/>
        </authorList>
    </citation>
    <scope>NUCLEOTIDE SEQUENCE [LARGE SCALE GENOMIC DNA]</scope>
    <source>
        <strain evidence="3">65</strain>
    </source>
</reference>
<evidence type="ECO:0000313" key="3">
    <source>
        <dbReference type="EMBL" id="ONH69943.1"/>
    </source>
</evidence>
<dbReference type="EMBL" id="MPUK01000001">
    <property type="protein sequence ID" value="ONH69943.1"/>
    <property type="molecule type" value="Genomic_DNA"/>
</dbReference>